<dbReference type="AlphaFoldDB" id="A0A239EY93"/>
<sequence length="161" mass="17180">MELILYGSALVLLLISYSKDKEKTKKALSKAWKSFENIMPQFLGIIFIIGLTLAILKPEVISSIIGESSGIFGVLFASVVGAITMMPTFVAFPTADMLLKSGAGYPQVAALVSTLTLVGVVTFALEAKYIGKKAAFYRNFVAFLFSFIAAVIIGNVLGGGR</sequence>
<keyword evidence="1" id="KW-1133">Transmembrane helix</keyword>
<feature type="transmembrane region" description="Helical" evidence="1">
    <location>
        <begin position="104"/>
        <end position="125"/>
    </location>
</feature>
<name>A0A239EY93_9FIRM</name>
<reference evidence="2 3" key="1">
    <citation type="submission" date="2017-06" db="EMBL/GenBank/DDBJ databases">
        <authorList>
            <person name="Kim H.J."/>
            <person name="Triplett B.A."/>
        </authorList>
    </citation>
    <scope>NUCLEOTIDE SEQUENCE [LARGE SCALE GENOMIC DNA]</scope>
    <source>
        <strain evidence="2 3">SCA</strain>
    </source>
</reference>
<proteinExistence type="predicted"/>
<evidence type="ECO:0000256" key="1">
    <source>
        <dbReference type="SAM" id="Phobius"/>
    </source>
</evidence>
<dbReference type="EMBL" id="FZOJ01000011">
    <property type="protein sequence ID" value="SNS49646.1"/>
    <property type="molecule type" value="Genomic_DNA"/>
</dbReference>
<protein>
    <recommendedName>
        <fullName evidence="4">Permease</fullName>
    </recommendedName>
</protein>
<gene>
    <name evidence="2" type="ORF">SAMN05446037_101197</name>
</gene>
<evidence type="ECO:0008006" key="4">
    <source>
        <dbReference type="Google" id="ProtNLM"/>
    </source>
</evidence>
<keyword evidence="3" id="KW-1185">Reference proteome</keyword>
<feature type="transmembrane region" description="Helical" evidence="1">
    <location>
        <begin position="137"/>
        <end position="158"/>
    </location>
</feature>
<dbReference type="OrthoDB" id="5465282at2"/>
<feature type="transmembrane region" description="Helical" evidence="1">
    <location>
        <begin position="68"/>
        <end position="92"/>
    </location>
</feature>
<evidence type="ECO:0000313" key="3">
    <source>
        <dbReference type="Proteomes" id="UP000198304"/>
    </source>
</evidence>
<evidence type="ECO:0000313" key="2">
    <source>
        <dbReference type="EMBL" id="SNS49646.1"/>
    </source>
</evidence>
<keyword evidence="1" id="KW-0812">Transmembrane</keyword>
<accession>A0A239EY93</accession>
<organism evidence="2 3">
    <name type="scientific">Anaerovirgula multivorans</name>
    <dbReference type="NCBI Taxonomy" id="312168"/>
    <lineage>
        <taxon>Bacteria</taxon>
        <taxon>Bacillati</taxon>
        <taxon>Bacillota</taxon>
        <taxon>Clostridia</taxon>
        <taxon>Peptostreptococcales</taxon>
        <taxon>Natronincolaceae</taxon>
        <taxon>Anaerovirgula</taxon>
    </lineage>
</organism>
<dbReference type="RefSeq" id="WP_089283270.1">
    <property type="nucleotide sequence ID" value="NZ_FZOJ01000011.1"/>
</dbReference>
<dbReference type="Proteomes" id="UP000198304">
    <property type="component" value="Unassembled WGS sequence"/>
</dbReference>
<feature type="transmembrane region" description="Helical" evidence="1">
    <location>
        <begin position="38"/>
        <end position="56"/>
    </location>
</feature>
<keyword evidence="1" id="KW-0472">Membrane</keyword>